<evidence type="ECO:0000313" key="16">
    <source>
        <dbReference type="Proteomes" id="UP001150941"/>
    </source>
</evidence>
<feature type="transmembrane region" description="Helical" evidence="14">
    <location>
        <begin position="6"/>
        <end position="25"/>
    </location>
</feature>
<evidence type="ECO:0000256" key="11">
    <source>
        <dbReference type="ARBA" id="ARBA00023136"/>
    </source>
</evidence>
<keyword evidence="6 12" id="KW-0479">Metal-binding</keyword>
<gene>
    <name evidence="15" type="ORF">N7468_000020</name>
</gene>
<dbReference type="GO" id="GO:0020037">
    <property type="term" value="F:heme binding"/>
    <property type="evidence" value="ECO:0007669"/>
    <property type="project" value="InterPro"/>
</dbReference>
<evidence type="ECO:0000256" key="1">
    <source>
        <dbReference type="ARBA" id="ARBA00001971"/>
    </source>
</evidence>
<evidence type="ECO:0000256" key="7">
    <source>
        <dbReference type="ARBA" id="ARBA00022989"/>
    </source>
</evidence>
<evidence type="ECO:0000313" key="15">
    <source>
        <dbReference type="EMBL" id="KAJ5248569.1"/>
    </source>
</evidence>
<evidence type="ECO:0000256" key="6">
    <source>
        <dbReference type="ARBA" id="ARBA00022723"/>
    </source>
</evidence>
<reference evidence="15" key="1">
    <citation type="submission" date="2022-11" db="EMBL/GenBank/DDBJ databases">
        <authorList>
            <person name="Petersen C."/>
        </authorList>
    </citation>
    <scope>NUCLEOTIDE SEQUENCE</scope>
    <source>
        <strain evidence="15">IBT 19713</strain>
    </source>
</reference>
<evidence type="ECO:0000256" key="3">
    <source>
        <dbReference type="ARBA" id="ARBA00010617"/>
    </source>
</evidence>
<comment type="similarity">
    <text evidence="3 13">Belongs to the cytochrome P450 family.</text>
</comment>
<evidence type="ECO:0000256" key="4">
    <source>
        <dbReference type="ARBA" id="ARBA00022617"/>
    </source>
</evidence>
<keyword evidence="4 12" id="KW-0349">Heme</keyword>
<keyword evidence="5 14" id="KW-0812">Transmembrane</keyword>
<keyword evidence="8 13" id="KW-0560">Oxidoreductase</keyword>
<comment type="cofactor">
    <cofactor evidence="1 12">
        <name>heme</name>
        <dbReference type="ChEBI" id="CHEBI:30413"/>
    </cofactor>
</comment>
<dbReference type="GO" id="GO:0005506">
    <property type="term" value="F:iron ion binding"/>
    <property type="evidence" value="ECO:0007669"/>
    <property type="project" value="InterPro"/>
</dbReference>
<dbReference type="AlphaFoldDB" id="A0A9W9TYF7"/>
<feature type="binding site" description="axial binding residue" evidence="12">
    <location>
        <position position="456"/>
    </location>
    <ligand>
        <name>heme</name>
        <dbReference type="ChEBI" id="CHEBI:30413"/>
    </ligand>
    <ligandPart>
        <name>Fe</name>
        <dbReference type="ChEBI" id="CHEBI:18248"/>
    </ligandPart>
</feature>
<evidence type="ECO:0000256" key="14">
    <source>
        <dbReference type="SAM" id="Phobius"/>
    </source>
</evidence>
<keyword evidence="11 14" id="KW-0472">Membrane</keyword>
<dbReference type="Proteomes" id="UP001150941">
    <property type="component" value="Unassembled WGS sequence"/>
</dbReference>
<dbReference type="Pfam" id="PF00067">
    <property type="entry name" value="p450"/>
    <property type="match status" value="2"/>
</dbReference>
<dbReference type="GeneID" id="83196620"/>
<dbReference type="InterPro" id="IPR036396">
    <property type="entry name" value="Cyt_P450_sf"/>
</dbReference>
<evidence type="ECO:0000256" key="13">
    <source>
        <dbReference type="RuleBase" id="RU000461"/>
    </source>
</evidence>
<comment type="caution">
    <text evidence="15">The sequence shown here is derived from an EMBL/GenBank/DDBJ whole genome shotgun (WGS) entry which is preliminary data.</text>
</comment>
<dbReference type="OrthoDB" id="6692864at2759"/>
<organism evidence="15 16">
    <name type="scientific">Penicillium chermesinum</name>
    <dbReference type="NCBI Taxonomy" id="63820"/>
    <lineage>
        <taxon>Eukaryota</taxon>
        <taxon>Fungi</taxon>
        <taxon>Dikarya</taxon>
        <taxon>Ascomycota</taxon>
        <taxon>Pezizomycotina</taxon>
        <taxon>Eurotiomycetes</taxon>
        <taxon>Eurotiomycetidae</taxon>
        <taxon>Eurotiales</taxon>
        <taxon>Aspergillaceae</taxon>
        <taxon>Penicillium</taxon>
    </lineage>
</organism>
<dbReference type="GO" id="GO:0016020">
    <property type="term" value="C:membrane"/>
    <property type="evidence" value="ECO:0007669"/>
    <property type="project" value="UniProtKB-SubCell"/>
</dbReference>
<dbReference type="RefSeq" id="XP_058335348.1">
    <property type="nucleotide sequence ID" value="XM_058469317.1"/>
</dbReference>
<evidence type="ECO:0000256" key="5">
    <source>
        <dbReference type="ARBA" id="ARBA00022692"/>
    </source>
</evidence>
<dbReference type="PRINTS" id="PR00463">
    <property type="entry name" value="EP450I"/>
</dbReference>
<dbReference type="EMBL" id="JAPQKS010000001">
    <property type="protein sequence ID" value="KAJ5248569.1"/>
    <property type="molecule type" value="Genomic_DNA"/>
</dbReference>
<keyword evidence="9 12" id="KW-0408">Iron</keyword>
<keyword evidence="16" id="KW-1185">Reference proteome</keyword>
<reference evidence="15" key="2">
    <citation type="journal article" date="2023" name="IMA Fungus">
        <title>Comparative genomic study of the Penicillium genus elucidates a diverse pangenome and 15 lateral gene transfer events.</title>
        <authorList>
            <person name="Petersen C."/>
            <person name="Sorensen T."/>
            <person name="Nielsen M.R."/>
            <person name="Sondergaard T.E."/>
            <person name="Sorensen J.L."/>
            <person name="Fitzpatrick D.A."/>
            <person name="Frisvad J.C."/>
            <person name="Nielsen K.L."/>
        </authorList>
    </citation>
    <scope>NUCLEOTIDE SEQUENCE</scope>
    <source>
        <strain evidence="15">IBT 19713</strain>
    </source>
</reference>
<keyword evidence="7 14" id="KW-1133">Transmembrane helix</keyword>
<dbReference type="InterPro" id="IPR050121">
    <property type="entry name" value="Cytochrome_P450_monoxygenase"/>
</dbReference>
<name>A0A9W9TYF7_9EURO</name>
<keyword evidence="10 13" id="KW-0503">Monooxygenase</keyword>
<dbReference type="InterPro" id="IPR002401">
    <property type="entry name" value="Cyt_P450_E_grp-I"/>
</dbReference>
<dbReference type="GO" id="GO:0004497">
    <property type="term" value="F:monooxygenase activity"/>
    <property type="evidence" value="ECO:0007669"/>
    <property type="project" value="UniProtKB-KW"/>
</dbReference>
<dbReference type="PROSITE" id="PS00086">
    <property type="entry name" value="CYTOCHROME_P450"/>
    <property type="match status" value="1"/>
</dbReference>
<evidence type="ECO:0000256" key="2">
    <source>
        <dbReference type="ARBA" id="ARBA00004370"/>
    </source>
</evidence>
<proteinExistence type="inferred from homology"/>
<dbReference type="PRINTS" id="PR00385">
    <property type="entry name" value="P450"/>
</dbReference>
<dbReference type="GO" id="GO:0016705">
    <property type="term" value="F:oxidoreductase activity, acting on paired donors, with incorporation or reduction of molecular oxygen"/>
    <property type="evidence" value="ECO:0007669"/>
    <property type="project" value="InterPro"/>
</dbReference>
<dbReference type="SUPFAM" id="SSF48264">
    <property type="entry name" value="Cytochrome P450"/>
    <property type="match status" value="1"/>
</dbReference>
<dbReference type="PANTHER" id="PTHR24305">
    <property type="entry name" value="CYTOCHROME P450"/>
    <property type="match status" value="1"/>
</dbReference>
<feature type="transmembrane region" description="Helical" evidence="14">
    <location>
        <begin position="32"/>
        <end position="51"/>
    </location>
</feature>
<evidence type="ECO:0000256" key="8">
    <source>
        <dbReference type="ARBA" id="ARBA00023002"/>
    </source>
</evidence>
<dbReference type="PANTHER" id="PTHR24305:SF112">
    <property type="entry name" value="L-ORNITHINE-N5-MONOOXYGENASE (EUROFUNG)"/>
    <property type="match status" value="1"/>
</dbReference>
<comment type="subcellular location">
    <subcellularLocation>
        <location evidence="2">Membrane</location>
    </subcellularLocation>
</comment>
<evidence type="ECO:0000256" key="9">
    <source>
        <dbReference type="ARBA" id="ARBA00023004"/>
    </source>
</evidence>
<dbReference type="CDD" id="cd11061">
    <property type="entry name" value="CYP67-like"/>
    <property type="match status" value="1"/>
</dbReference>
<sequence length="517" mass="59712">MIAPSLLAVLSGFLAHWGIFIHGEWHLHIWQVVLPHIGVLAILHAIQIVGAEHAIPECASLRPFVLFGLYMTSLLSSIVIYRVFFHRLRHFNGPKLAAASKLWHVWKCRNSRGHHVLTEIHEKYGTFVRTGPAEVTVYHPGVFEAMDGPGNNNTRSDWYDLLHPRVSSIFTRDRALHNQRRKLWTNALSSSAIRQYHRRIVGKVNTLADLIGGKASQPILINEVMYWFSFDSMGDFAFSQDFEMMKNEQWHRTLWMFRYALALLGPFSPAIWVPRLAFAFIPGLWWAKWWFQMLEYCDKCMERRMKKTVPDKDIASFFIEEHKKSNDEKREYWLSGDTATLVVAGSDTNAPTLTHLFYFLTRYPQHAQKILKELQTLESLEDAVGLAKLSHLNGVINETMRLLPAVLTFGTRVTPPEVESAYARPHEFIPERWYSQPELVRDKRAFAPFGVGNTMCVGKNLALTQIRLVLATLISRYTFEFAPNNKHGEFLERDMKDQLRAQPGPCHVIFNRRDVMQ</sequence>
<protein>
    <submittedName>
        <fullName evidence="15">Cytochrome P450</fullName>
    </submittedName>
</protein>
<feature type="transmembrane region" description="Helical" evidence="14">
    <location>
        <begin position="254"/>
        <end position="272"/>
    </location>
</feature>
<dbReference type="InterPro" id="IPR001128">
    <property type="entry name" value="Cyt_P450"/>
</dbReference>
<evidence type="ECO:0000256" key="12">
    <source>
        <dbReference type="PIRSR" id="PIRSR602401-1"/>
    </source>
</evidence>
<evidence type="ECO:0000256" key="10">
    <source>
        <dbReference type="ARBA" id="ARBA00023033"/>
    </source>
</evidence>
<accession>A0A9W9TYF7</accession>
<dbReference type="Gene3D" id="1.10.630.10">
    <property type="entry name" value="Cytochrome P450"/>
    <property type="match status" value="1"/>
</dbReference>
<feature type="transmembrane region" description="Helical" evidence="14">
    <location>
        <begin position="63"/>
        <end position="85"/>
    </location>
</feature>
<dbReference type="InterPro" id="IPR017972">
    <property type="entry name" value="Cyt_P450_CS"/>
</dbReference>
<dbReference type="GO" id="GO:0043386">
    <property type="term" value="P:mycotoxin biosynthetic process"/>
    <property type="evidence" value="ECO:0007669"/>
    <property type="project" value="UniProtKB-ARBA"/>
</dbReference>